<dbReference type="InterPro" id="IPR034139">
    <property type="entry name" value="TOPRIM_OLD"/>
</dbReference>
<evidence type="ECO:0000259" key="1">
    <source>
        <dbReference type="Pfam" id="PF13175"/>
    </source>
</evidence>
<feature type="domain" description="Endonuclease GajA/Old nuclease/RecF-like AAA" evidence="1">
    <location>
        <begin position="1"/>
        <end position="337"/>
    </location>
</feature>
<dbReference type="SUPFAM" id="SSF52540">
    <property type="entry name" value="P-loop containing nucleoside triphosphate hydrolases"/>
    <property type="match status" value="1"/>
</dbReference>
<comment type="caution">
    <text evidence="3">The sequence shown here is derived from an EMBL/GenBank/DDBJ whole genome shotgun (WGS) entry which is preliminary data.</text>
</comment>
<dbReference type="InterPro" id="IPR051396">
    <property type="entry name" value="Bact_Antivir_Def_Nuclease"/>
</dbReference>
<dbReference type="Gene3D" id="3.40.50.300">
    <property type="entry name" value="P-loop containing nucleotide triphosphate hydrolases"/>
    <property type="match status" value="1"/>
</dbReference>
<evidence type="ECO:0000259" key="2">
    <source>
        <dbReference type="Pfam" id="PF20469"/>
    </source>
</evidence>
<evidence type="ECO:0000313" key="3">
    <source>
        <dbReference type="EMBL" id="PJY74426.1"/>
    </source>
</evidence>
<evidence type="ECO:0000313" key="4">
    <source>
        <dbReference type="Proteomes" id="UP000231846"/>
    </source>
</evidence>
<sequence length="640" mass="73492">MYLSKIYIKNFRGIKELLVKFDKKLNVIIGSNGQLKTSLVDAIRLFYSWGEPNRDIEITKEDFHVEFTQNPDGTTTATTSTRIDICYLFEGLSAQQEGAFYQYLDKKDDGSMVARVHLSFEMKEKGRIYSSYITGKEENGIRADWNTFHYFHPYYLGALRDSTRDLMSTRNNLLGRVIKRKINRAGSEDDVKSIVDNANVQLLQRQEVMETQTGINDNLTQINRSDLKDVELHIEQNRIEYIVNIIKPFLPYSQNDKKGFVLTQNSLGYNNLIYIASVLSDIKDCHVDDNVSIYALLIEEPEAHLHPQLQVNLYNFLKDADASENSQTFITTHSPTLTSRIPLENIILLKDNDAYHVGNCFKERHSENIIRDVAKNNRPLKVEEVVSYRKMISRYFDVTRSQLLFSSGCMFIEGISECQLVETFSKLIDKSLIDNQVEIVDTDGTAFYQFLMLFNSSHKAKRLPMKAAFVTDEDQFTDSKYKEYNLDELVKDNYTKLHTLRDGINNGKMNGRIDNLKAMANHQDGIKVCSGKKTLEYQICKANVFANKETTRETWLYELIKQENIEGINKVDSYMTGLGEGEMSEVEQQNVALLMWKCLPSKAEFAQTLNSFLLDKKGIGGDIKFTLPPYIQDAITHLVP</sequence>
<dbReference type="EMBL" id="PDCW01000014">
    <property type="protein sequence ID" value="PJY74426.1"/>
    <property type="molecule type" value="Genomic_DNA"/>
</dbReference>
<name>A0A2M9V6Y5_BACFG</name>
<feature type="domain" description="OLD protein-like TOPRIM" evidence="2">
    <location>
        <begin position="404"/>
        <end position="474"/>
    </location>
</feature>
<gene>
    <name evidence="3" type="ORF">CQW34_02236</name>
</gene>
<dbReference type="Pfam" id="PF13175">
    <property type="entry name" value="AAA_15"/>
    <property type="match status" value="1"/>
</dbReference>
<accession>A0A2M9V6Y5</accession>
<dbReference type="AlphaFoldDB" id="A0A2M9V6Y5"/>
<dbReference type="InterPro" id="IPR041685">
    <property type="entry name" value="AAA_GajA/Old/RecF-like"/>
</dbReference>
<dbReference type="PANTHER" id="PTHR43581:SF4">
    <property type="entry name" value="ATP_GTP PHOSPHATASE"/>
    <property type="match status" value="1"/>
</dbReference>
<dbReference type="Proteomes" id="UP000231846">
    <property type="component" value="Unassembled WGS sequence"/>
</dbReference>
<dbReference type="RefSeq" id="WP_100788630.1">
    <property type="nucleotide sequence ID" value="NZ_PDCW01000014.1"/>
</dbReference>
<reference evidence="3 4" key="1">
    <citation type="journal article" date="2017" name="MBio">
        <title>Gut Symbiont Bacteroides fragilis Secretes a Eukaryotic-Like Ubiquitin Protein That Mediates Intraspecies Antagonism.</title>
        <authorList>
            <person name="Chatzidaki-Livanis M."/>
            <person name="Coyne M.J."/>
            <person name="Roelofs K.G."/>
            <person name="Gentyala R.R."/>
            <person name="Caldwell J.M."/>
            <person name="Comstock L.E."/>
        </authorList>
    </citation>
    <scope>NUCLEOTIDE SEQUENCE [LARGE SCALE GENOMIC DNA]</scope>
    <source>
        <strain evidence="3 4">12905</strain>
    </source>
</reference>
<dbReference type="PANTHER" id="PTHR43581">
    <property type="entry name" value="ATP/GTP PHOSPHATASE"/>
    <property type="match status" value="1"/>
</dbReference>
<protein>
    <submittedName>
        <fullName evidence="3">AAA ATPase domain protein</fullName>
    </submittedName>
</protein>
<organism evidence="3 4">
    <name type="scientific">Bacteroides fragilis</name>
    <dbReference type="NCBI Taxonomy" id="817"/>
    <lineage>
        <taxon>Bacteria</taxon>
        <taxon>Pseudomonadati</taxon>
        <taxon>Bacteroidota</taxon>
        <taxon>Bacteroidia</taxon>
        <taxon>Bacteroidales</taxon>
        <taxon>Bacteroidaceae</taxon>
        <taxon>Bacteroides</taxon>
    </lineage>
</organism>
<dbReference type="Pfam" id="PF20469">
    <property type="entry name" value="OLD-like_TOPRIM"/>
    <property type="match status" value="1"/>
</dbReference>
<dbReference type="InterPro" id="IPR027417">
    <property type="entry name" value="P-loop_NTPase"/>
</dbReference>
<proteinExistence type="predicted"/>